<feature type="transmembrane region" description="Helical" evidence="5">
    <location>
        <begin position="20"/>
        <end position="43"/>
    </location>
</feature>
<accession>A0A6J0BZ78</accession>
<dbReference type="InterPro" id="IPR036259">
    <property type="entry name" value="MFS_trans_sf"/>
</dbReference>
<dbReference type="PANTHER" id="PTHR48021:SF1">
    <property type="entry name" value="GH07001P-RELATED"/>
    <property type="match status" value="1"/>
</dbReference>
<dbReference type="RefSeq" id="XP_046589671.1">
    <property type="nucleotide sequence ID" value="XM_046733715.1"/>
</dbReference>
<dbReference type="RefSeq" id="XP_015520283.2">
    <property type="nucleotide sequence ID" value="XM_015664797.2"/>
</dbReference>
<feature type="transmembrane region" description="Helical" evidence="5">
    <location>
        <begin position="178"/>
        <end position="196"/>
    </location>
</feature>
<gene>
    <name evidence="8 9 10 11 12 13 14 15 16 17" type="primary">LOC107224656</name>
</gene>
<comment type="subcellular location">
    <subcellularLocation>
        <location evidence="1">Membrane</location>
        <topology evidence="1">Multi-pass membrane protein</topology>
    </subcellularLocation>
</comment>
<feature type="transmembrane region" description="Helical" evidence="5">
    <location>
        <begin position="326"/>
        <end position="347"/>
    </location>
</feature>
<evidence type="ECO:0000313" key="12">
    <source>
        <dbReference type="RefSeq" id="XP_046589671.1"/>
    </source>
</evidence>
<feature type="transmembrane region" description="Helical" evidence="5">
    <location>
        <begin position="259"/>
        <end position="281"/>
    </location>
</feature>
<keyword evidence="3 5" id="KW-1133">Transmembrane helix</keyword>
<evidence type="ECO:0000313" key="7">
    <source>
        <dbReference type="Proteomes" id="UP000829291"/>
    </source>
</evidence>
<evidence type="ECO:0000259" key="6">
    <source>
        <dbReference type="PROSITE" id="PS50850"/>
    </source>
</evidence>
<organism evidence="7 8">
    <name type="scientific">Neodiprion lecontei</name>
    <name type="common">Redheaded pine sawfly</name>
    <dbReference type="NCBI Taxonomy" id="441921"/>
    <lineage>
        <taxon>Eukaryota</taxon>
        <taxon>Metazoa</taxon>
        <taxon>Ecdysozoa</taxon>
        <taxon>Arthropoda</taxon>
        <taxon>Hexapoda</taxon>
        <taxon>Insecta</taxon>
        <taxon>Pterygota</taxon>
        <taxon>Neoptera</taxon>
        <taxon>Endopterygota</taxon>
        <taxon>Hymenoptera</taxon>
        <taxon>Tenthredinoidea</taxon>
        <taxon>Diprionidae</taxon>
        <taxon>Diprioninae</taxon>
        <taxon>Neodiprion</taxon>
    </lineage>
</organism>
<dbReference type="GO" id="GO:0022857">
    <property type="term" value="F:transmembrane transporter activity"/>
    <property type="evidence" value="ECO:0007669"/>
    <property type="project" value="InterPro"/>
</dbReference>
<protein>
    <submittedName>
        <fullName evidence="8 9">Facilitated trehalose transporter Tret1-like isoform X1</fullName>
    </submittedName>
</protein>
<sequence length="459" mass="50408">MFRRLWKTKWLSRPTEILWYQWIGGIGSMLMMGVIGMLIGMFSPFLAVITSPNPTLFLTLDEASWVASLSSPARLVGAIFGSIGVHYLGGKRAMLIAGCPLLLAWVCLILADSAKWLYGTSFAHGLGIGIAFVSFPVYLGEVSSSATRGALVSFAVSGFPLGSLIGNILGTYLPKTTFGYIALAPTIVYIAIFLCVPESPHYFVRMGKLDQAERSISRYHPKVVVKEELEFLQTFTSESNSVTVGDRLRELTTPRNRKAGMMILLLYFFMHFSGLNSVIYYMEIILKTSKVTAISPATVVIVANVLDSVGGWVSMSLVDRYGRKPMWITSTCGACVSMALTGVNFTLLANGYNSYGQQWVPIVCMISFRVFLFVGLIPMPSIFLSELIAPNLKSLTACLANVFAGLVAFASTKSYQPLLDAFGEACVFYMYAVIMFLAFIFGFILPETKGKTLHEIQNM</sequence>
<feature type="transmembrane region" description="Helical" evidence="5">
    <location>
        <begin position="117"/>
        <end position="139"/>
    </location>
</feature>
<evidence type="ECO:0000256" key="3">
    <source>
        <dbReference type="ARBA" id="ARBA00022989"/>
    </source>
</evidence>
<dbReference type="Proteomes" id="UP000829291">
    <property type="component" value="Chromosome 3"/>
</dbReference>
<dbReference type="RefSeq" id="XP_046589670.1">
    <property type="nucleotide sequence ID" value="XM_046733714.1"/>
</dbReference>
<dbReference type="InterPro" id="IPR005828">
    <property type="entry name" value="MFS_sugar_transport-like"/>
</dbReference>
<dbReference type="RefSeq" id="XP_046589674.1">
    <property type="nucleotide sequence ID" value="XM_046733718.1"/>
</dbReference>
<dbReference type="InterPro" id="IPR020846">
    <property type="entry name" value="MFS_dom"/>
</dbReference>
<evidence type="ECO:0000256" key="2">
    <source>
        <dbReference type="ARBA" id="ARBA00022692"/>
    </source>
</evidence>
<feature type="transmembrane region" description="Helical" evidence="5">
    <location>
        <begin position="293"/>
        <end position="314"/>
    </location>
</feature>
<feature type="transmembrane region" description="Helical" evidence="5">
    <location>
        <begin position="151"/>
        <end position="172"/>
    </location>
</feature>
<evidence type="ECO:0000256" key="1">
    <source>
        <dbReference type="ARBA" id="ARBA00004141"/>
    </source>
</evidence>
<evidence type="ECO:0000313" key="10">
    <source>
        <dbReference type="RefSeq" id="XP_015520284.2"/>
    </source>
</evidence>
<dbReference type="InterPro" id="IPR050549">
    <property type="entry name" value="MFS_Trehalose_Transporter"/>
</dbReference>
<evidence type="ECO:0000256" key="4">
    <source>
        <dbReference type="ARBA" id="ARBA00023136"/>
    </source>
</evidence>
<evidence type="ECO:0000313" key="9">
    <source>
        <dbReference type="RefSeq" id="XP_015520283.2"/>
    </source>
</evidence>
<dbReference type="RefSeq" id="XP_046589672.1">
    <property type="nucleotide sequence ID" value="XM_046733716.1"/>
</dbReference>
<dbReference type="RefSeq" id="XP_015520284.2">
    <property type="nucleotide sequence ID" value="XM_015664798.2"/>
</dbReference>
<name>A0A6J0BZ78_NEOLC</name>
<dbReference type="OrthoDB" id="6339427at2759"/>
<feature type="domain" description="Major facilitator superfamily (MFS) profile" evidence="6">
    <location>
        <begin position="17"/>
        <end position="450"/>
    </location>
</feature>
<keyword evidence="7" id="KW-1185">Reference proteome</keyword>
<dbReference type="RefSeq" id="XP_046589675.1">
    <property type="nucleotide sequence ID" value="XM_046733719.1"/>
</dbReference>
<dbReference type="KEGG" id="nlo:107224656"/>
<evidence type="ECO:0000256" key="5">
    <source>
        <dbReference type="SAM" id="Phobius"/>
    </source>
</evidence>
<dbReference type="RefSeq" id="XP_015520281.2">
    <property type="nucleotide sequence ID" value="XM_015664795.2"/>
</dbReference>
<feature type="transmembrane region" description="Helical" evidence="5">
    <location>
        <begin position="427"/>
        <end position="445"/>
    </location>
</feature>
<dbReference type="GO" id="GO:0005886">
    <property type="term" value="C:plasma membrane"/>
    <property type="evidence" value="ECO:0007669"/>
    <property type="project" value="UniProtKB-SubCell"/>
</dbReference>
<feature type="transmembrane region" description="Helical" evidence="5">
    <location>
        <begin position="395"/>
        <end position="415"/>
    </location>
</feature>
<dbReference type="RefSeq" id="XP_046589676.1">
    <property type="nucleotide sequence ID" value="XM_046733720.1"/>
</dbReference>
<dbReference type="SUPFAM" id="SSF103473">
    <property type="entry name" value="MFS general substrate transporter"/>
    <property type="match status" value="1"/>
</dbReference>
<dbReference type="PROSITE" id="PS50850">
    <property type="entry name" value="MFS"/>
    <property type="match status" value="1"/>
</dbReference>
<keyword evidence="2 5" id="KW-0812">Transmembrane</keyword>
<dbReference type="GeneID" id="107224656"/>
<proteinExistence type="predicted"/>
<reference evidence="8 9" key="1">
    <citation type="submission" date="2025-05" db="UniProtKB">
        <authorList>
            <consortium name="RefSeq"/>
        </authorList>
    </citation>
    <scope>IDENTIFICATION</scope>
    <source>
        <tissue evidence="8 9">Thorax and Abdomen</tissue>
    </source>
</reference>
<evidence type="ECO:0000313" key="17">
    <source>
        <dbReference type="RefSeq" id="XP_046589677.1"/>
    </source>
</evidence>
<dbReference type="RefSeq" id="XP_046589677.1">
    <property type="nucleotide sequence ID" value="XM_046733721.1"/>
</dbReference>
<dbReference type="Pfam" id="PF00083">
    <property type="entry name" value="Sugar_tr"/>
    <property type="match status" value="1"/>
</dbReference>
<dbReference type="AlphaFoldDB" id="A0A6J0BZ78"/>
<evidence type="ECO:0000313" key="15">
    <source>
        <dbReference type="RefSeq" id="XP_046589675.1"/>
    </source>
</evidence>
<evidence type="ECO:0000313" key="11">
    <source>
        <dbReference type="RefSeq" id="XP_046589670.1"/>
    </source>
</evidence>
<evidence type="ECO:0000313" key="13">
    <source>
        <dbReference type="RefSeq" id="XP_046589672.1"/>
    </source>
</evidence>
<evidence type="ECO:0000313" key="14">
    <source>
        <dbReference type="RefSeq" id="XP_046589674.1"/>
    </source>
</evidence>
<keyword evidence="4 5" id="KW-0472">Membrane</keyword>
<feature type="transmembrane region" description="Helical" evidence="5">
    <location>
        <begin position="93"/>
        <end position="111"/>
    </location>
</feature>
<evidence type="ECO:0000313" key="16">
    <source>
        <dbReference type="RefSeq" id="XP_046589676.1"/>
    </source>
</evidence>
<evidence type="ECO:0000313" key="8">
    <source>
        <dbReference type="RefSeq" id="XP_015520281.2"/>
    </source>
</evidence>
<dbReference type="PANTHER" id="PTHR48021">
    <property type="match status" value="1"/>
</dbReference>
<dbReference type="Gene3D" id="1.20.1250.20">
    <property type="entry name" value="MFS general substrate transporter like domains"/>
    <property type="match status" value="1"/>
</dbReference>
<feature type="transmembrane region" description="Helical" evidence="5">
    <location>
        <begin position="359"/>
        <end position="383"/>
    </location>
</feature>